<dbReference type="Gene3D" id="2.130.10.10">
    <property type="entry name" value="YVTN repeat-like/Quinoprotein amine dehydrogenase"/>
    <property type="match status" value="1"/>
</dbReference>
<comment type="caution">
    <text evidence="1">The sequence shown here is derived from an EMBL/GenBank/DDBJ whole genome shotgun (WGS) entry which is preliminary data.</text>
</comment>
<dbReference type="SUPFAM" id="SSF63829">
    <property type="entry name" value="Calcium-dependent phosphotriesterase"/>
    <property type="match status" value="1"/>
</dbReference>
<proteinExistence type="predicted"/>
<gene>
    <name evidence="1" type="ORF">LCGC14_2734030</name>
</gene>
<protein>
    <submittedName>
        <fullName evidence="1">Uncharacterized protein</fullName>
    </submittedName>
</protein>
<organism evidence="1">
    <name type="scientific">marine sediment metagenome</name>
    <dbReference type="NCBI Taxonomy" id="412755"/>
    <lineage>
        <taxon>unclassified sequences</taxon>
        <taxon>metagenomes</taxon>
        <taxon>ecological metagenomes</taxon>
    </lineage>
</organism>
<dbReference type="Pfam" id="PF22701">
    <property type="entry name" value="Mala_s_1-like"/>
    <property type="match status" value="1"/>
</dbReference>
<dbReference type="AlphaFoldDB" id="A0A0F8ZTS4"/>
<reference evidence="1" key="1">
    <citation type="journal article" date="2015" name="Nature">
        <title>Complex archaea that bridge the gap between prokaryotes and eukaryotes.</title>
        <authorList>
            <person name="Spang A."/>
            <person name="Saw J.H."/>
            <person name="Jorgensen S.L."/>
            <person name="Zaremba-Niedzwiedzka K."/>
            <person name="Martijn J."/>
            <person name="Lind A.E."/>
            <person name="van Eijk R."/>
            <person name="Schleper C."/>
            <person name="Guy L."/>
            <person name="Ettema T.J."/>
        </authorList>
    </citation>
    <scope>NUCLEOTIDE SEQUENCE</scope>
</reference>
<evidence type="ECO:0000313" key="1">
    <source>
        <dbReference type="EMBL" id="KKK89345.1"/>
    </source>
</evidence>
<dbReference type="InterPro" id="IPR054550">
    <property type="entry name" value="Mala_s_1-like"/>
</dbReference>
<name>A0A0F8ZTS4_9ZZZZ</name>
<accession>A0A0F8ZTS4</accession>
<dbReference type="InterPro" id="IPR015943">
    <property type="entry name" value="WD40/YVTN_repeat-like_dom_sf"/>
</dbReference>
<dbReference type="EMBL" id="LAZR01049572">
    <property type="protein sequence ID" value="KKK89345.1"/>
    <property type="molecule type" value="Genomic_DNA"/>
</dbReference>
<sequence length="296" mass="32787">MKKSIAVATSTVAVLLLVVITPCAAQTVQHSLLCSDVGAKRVFKISAEGTIEWEYPADQCTDAWLLDSGNVLMSFTGKTRGAREVTPDKKVVWEYTTGSEVWGCQRLASGNTLVVECTAKRLVEVDGQGEIVKIVPVQSGGNVHMGMRYARQLANGNYLVALLDDKAARELDPSGKIIREFKVPGLAFSATRLDNGNTIIGYRNGVVEVDPKDQVVWHLTQEDVPDVKLYWINAIQRLPNGNTVVGNWFIHQRRTDSTPFFEVTPEKKVVWKMTMHARMVDPVSIQMLDVTDATLR</sequence>